<accession>A0A8B8CXB9</accession>
<reference evidence="4" key="1">
    <citation type="submission" date="2025-08" db="UniProtKB">
        <authorList>
            <consortium name="RefSeq"/>
        </authorList>
    </citation>
    <scope>IDENTIFICATION</scope>
    <source>
        <tissue evidence="4">Whole sample</tissue>
    </source>
</reference>
<dbReference type="SUPFAM" id="SSF51182">
    <property type="entry name" value="RmlC-like cupins"/>
    <property type="match status" value="1"/>
</dbReference>
<dbReference type="InterPro" id="IPR052535">
    <property type="entry name" value="Bacilysin_H2HPP_isomerase"/>
</dbReference>
<evidence type="ECO:0000256" key="1">
    <source>
        <dbReference type="SAM" id="SignalP"/>
    </source>
</evidence>
<name>A0A8B8CXB9_CRAVI</name>
<feature type="domain" description="Cupin type-2" evidence="2">
    <location>
        <begin position="83"/>
        <end position="146"/>
    </location>
</feature>
<dbReference type="Gene3D" id="2.60.120.10">
    <property type="entry name" value="Jelly Rolls"/>
    <property type="match status" value="1"/>
</dbReference>
<protein>
    <submittedName>
        <fullName evidence="4">Uncharacterized protein LOC111122824</fullName>
    </submittedName>
</protein>
<gene>
    <name evidence="4" type="primary">LOC111122824</name>
</gene>
<dbReference type="InterPro" id="IPR013096">
    <property type="entry name" value="Cupin_2"/>
</dbReference>
<dbReference type="InterPro" id="IPR014710">
    <property type="entry name" value="RmlC-like_jellyroll"/>
</dbReference>
<dbReference type="RefSeq" id="XP_022320522.1">
    <property type="nucleotide sequence ID" value="XM_022464814.1"/>
</dbReference>
<dbReference type="OrthoDB" id="1161823at2759"/>
<feature type="signal peptide" evidence="1">
    <location>
        <begin position="1"/>
        <end position="27"/>
    </location>
</feature>
<evidence type="ECO:0000259" key="2">
    <source>
        <dbReference type="Pfam" id="PF07883"/>
    </source>
</evidence>
<dbReference type="PANTHER" id="PTHR40112:SF1">
    <property type="entry name" value="H2HPP ISOMERASE"/>
    <property type="match status" value="1"/>
</dbReference>
<evidence type="ECO:0000313" key="3">
    <source>
        <dbReference type="Proteomes" id="UP000694844"/>
    </source>
</evidence>
<organism evidence="3 4">
    <name type="scientific">Crassostrea virginica</name>
    <name type="common">Eastern oyster</name>
    <dbReference type="NCBI Taxonomy" id="6565"/>
    <lineage>
        <taxon>Eukaryota</taxon>
        <taxon>Metazoa</taxon>
        <taxon>Spiralia</taxon>
        <taxon>Lophotrochozoa</taxon>
        <taxon>Mollusca</taxon>
        <taxon>Bivalvia</taxon>
        <taxon>Autobranchia</taxon>
        <taxon>Pteriomorphia</taxon>
        <taxon>Ostreida</taxon>
        <taxon>Ostreoidea</taxon>
        <taxon>Ostreidae</taxon>
        <taxon>Crassostrea</taxon>
    </lineage>
</organism>
<keyword evidence="1" id="KW-0732">Signal</keyword>
<dbReference type="GeneID" id="111122824"/>
<proteinExistence type="predicted"/>
<dbReference type="Proteomes" id="UP000694844">
    <property type="component" value="Chromosome 3"/>
</dbReference>
<feature type="chain" id="PRO_5034965909" evidence="1">
    <location>
        <begin position="28"/>
        <end position="165"/>
    </location>
</feature>
<dbReference type="InterPro" id="IPR011051">
    <property type="entry name" value="RmlC_Cupin_sf"/>
</dbReference>
<sequence length="165" mass="18943">MLSFMIVLRHHILEFSLELLLLIRVKTTFTVAKIYHPGEYYIMDNAKPGDLKVEKWNEDKDGKLSESNLENKLRRQGYKFIRYDFPPGMCFPDHTHGTPKKDAILKGSMKFCMYGQTVVLGPGDMIQVPGNTIHNATVLGREFLVFYDATRDPNADITKEELSET</sequence>
<dbReference type="AlphaFoldDB" id="A0A8B8CXB9"/>
<evidence type="ECO:0000313" key="4">
    <source>
        <dbReference type="RefSeq" id="XP_022320522.1"/>
    </source>
</evidence>
<dbReference type="PANTHER" id="PTHR40112">
    <property type="entry name" value="H2HPP ISOMERASE"/>
    <property type="match status" value="1"/>
</dbReference>
<dbReference type="Pfam" id="PF07883">
    <property type="entry name" value="Cupin_2"/>
    <property type="match status" value="1"/>
</dbReference>
<keyword evidence="3" id="KW-1185">Reference proteome</keyword>
<dbReference type="KEGG" id="cvn:111122824"/>